<proteinExistence type="predicted"/>
<dbReference type="InterPro" id="IPR011042">
    <property type="entry name" value="6-blade_b-propeller_TolB-like"/>
</dbReference>
<evidence type="ECO:0000256" key="1">
    <source>
        <dbReference type="ARBA" id="ARBA00022737"/>
    </source>
</evidence>
<dbReference type="PROSITE" id="PS51257">
    <property type="entry name" value="PROKAR_LIPOPROTEIN"/>
    <property type="match status" value="1"/>
</dbReference>
<evidence type="ECO:0000313" key="4">
    <source>
        <dbReference type="Proteomes" id="UP001596086"/>
    </source>
</evidence>
<dbReference type="SUPFAM" id="SSF101898">
    <property type="entry name" value="NHL repeat"/>
    <property type="match status" value="1"/>
</dbReference>
<dbReference type="Gene3D" id="2.120.10.30">
    <property type="entry name" value="TolB, C-terminal domain"/>
    <property type="match status" value="3"/>
</dbReference>
<dbReference type="PANTHER" id="PTHR13833:SF71">
    <property type="entry name" value="NHL DOMAIN-CONTAINING PROTEIN"/>
    <property type="match status" value="1"/>
</dbReference>
<keyword evidence="2" id="KW-0732">Signal</keyword>
<reference evidence="4" key="1">
    <citation type="journal article" date="2019" name="Int. J. Syst. Evol. Microbiol.">
        <title>The Global Catalogue of Microorganisms (GCM) 10K type strain sequencing project: providing services to taxonomists for standard genome sequencing and annotation.</title>
        <authorList>
            <consortium name="The Broad Institute Genomics Platform"/>
            <consortium name="The Broad Institute Genome Sequencing Center for Infectious Disease"/>
            <person name="Wu L."/>
            <person name="Ma J."/>
        </authorList>
    </citation>
    <scope>NUCLEOTIDE SEQUENCE [LARGE SCALE GENOMIC DNA]</scope>
    <source>
        <strain evidence="4">CGMCC 4.5798</strain>
    </source>
</reference>
<dbReference type="InterPro" id="IPR001258">
    <property type="entry name" value="NHL_repeat"/>
</dbReference>
<comment type="caution">
    <text evidence="3">The sequence shown here is derived from an EMBL/GenBank/DDBJ whole genome shotgun (WGS) entry which is preliminary data.</text>
</comment>
<organism evidence="3 4">
    <name type="scientific">Massilia aerilata</name>
    <dbReference type="NCBI Taxonomy" id="453817"/>
    <lineage>
        <taxon>Bacteria</taxon>
        <taxon>Pseudomonadati</taxon>
        <taxon>Pseudomonadota</taxon>
        <taxon>Betaproteobacteria</taxon>
        <taxon>Burkholderiales</taxon>
        <taxon>Oxalobacteraceae</taxon>
        <taxon>Telluria group</taxon>
        <taxon>Massilia</taxon>
    </lineage>
</organism>
<gene>
    <name evidence="3" type="ORF">ACFPO9_20710</name>
</gene>
<evidence type="ECO:0008006" key="5">
    <source>
        <dbReference type="Google" id="ProtNLM"/>
    </source>
</evidence>
<evidence type="ECO:0000313" key="3">
    <source>
        <dbReference type="EMBL" id="MFC5550946.1"/>
    </source>
</evidence>
<sequence length="382" mass="38365">MRPLLRCAALLAALVLASCGGDVGIGIGVVWHGGDHPWPNHPDWPSWPDRPQGATGLFPIAGDVCGVCTGSTDGTGSAARFNAPEGIAADTAGNLYVAEPASATVRKLTPQGAVTTLAGARGAVGYADGDGNAARFNQPSRLSADAQGNVYLTDTGNSVVRKITPAGAVGTVAGNGICGSLDGRATGAQFCSPKGIVLDRRGNLWIADTGNHTVRRIDIAGNVTTVAGSPGVCGSADGRGGTARFCNPQDVGVDEWDNVYVVDTGNSTIRMIKPNGEVSTLAGQAGQCGAADGSPTVSRLCAPGGIAVEGNDLYIADTGNATIRRINLDNVTSTVAGVAGRQGIALGALPGGLDRPVGVARAPDGSFALTTHNLVVKLLPAK</sequence>
<feature type="chain" id="PRO_5046321306" description="SMP-30/Gluconolactonase/LRE-like region domain-containing protein" evidence="2">
    <location>
        <begin position="18"/>
        <end position="382"/>
    </location>
</feature>
<dbReference type="EMBL" id="JBHSMZ010000016">
    <property type="protein sequence ID" value="MFC5550946.1"/>
    <property type="molecule type" value="Genomic_DNA"/>
</dbReference>
<evidence type="ECO:0000256" key="2">
    <source>
        <dbReference type="SAM" id="SignalP"/>
    </source>
</evidence>
<dbReference type="Proteomes" id="UP001596086">
    <property type="component" value="Unassembled WGS sequence"/>
</dbReference>
<protein>
    <recommendedName>
        <fullName evidence="5">SMP-30/Gluconolactonase/LRE-like region domain-containing protein</fullName>
    </recommendedName>
</protein>
<dbReference type="RefSeq" id="WP_379774301.1">
    <property type="nucleotide sequence ID" value="NZ_JBHSMZ010000016.1"/>
</dbReference>
<dbReference type="Pfam" id="PF01436">
    <property type="entry name" value="NHL"/>
    <property type="match status" value="1"/>
</dbReference>
<dbReference type="PANTHER" id="PTHR13833">
    <property type="match status" value="1"/>
</dbReference>
<accession>A0ABW0S1X2</accession>
<name>A0ABW0S1X2_9BURK</name>
<feature type="signal peptide" evidence="2">
    <location>
        <begin position="1"/>
        <end position="17"/>
    </location>
</feature>
<keyword evidence="4" id="KW-1185">Reference proteome</keyword>
<keyword evidence="1" id="KW-0677">Repeat</keyword>